<keyword evidence="1" id="KW-1133">Transmembrane helix</keyword>
<dbReference type="AlphaFoldDB" id="A0A2P2IZL9"/>
<proteinExistence type="predicted"/>
<keyword evidence="1" id="KW-0472">Membrane</keyword>
<organism evidence="2">
    <name type="scientific">Rhizophora mucronata</name>
    <name type="common">Asiatic mangrove</name>
    <dbReference type="NCBI Taxonomy" id="61149"/>
    <lineage>
        <taxon>Eukaryota</taxon>
        <taxon>Viridiplantae</taxon>
        <taxon>Streptophyta</taxon>
        <taxon>Embryophyta</taxon>
        <taxon>Tracheophyta</taxon>
        <taxon>Spermatophyta</taxon>
        <taxon>Magnoliopsida</taxon>
        <taxon>eudicotyledons</taxon>
        <taxon>Gunneridae</taxon>
        <taxon>Pentapetalae</taxon>
        <taxon>rosids</taxon>
        <taxon>fabids</taxon>
        <taxon>Malpighiales</taxon>
        <taxon>Rhizophoraceae</taxon>
        <taxon>Rhizophora</taxon>
    </lineage>
</organism>
<dbReference type="EMBL" id="GGEC01006182">
    <property type="protein sequence ID" value="MBW86665.1"/>
    <property type="molecule type" value="Transcribed_RNA"/>
</dbReference>
<reference evidence="2" key="1">
    <citation type="submission" date="2018-02" db="EMBL/GenBank/DDBJ databases">
        <title>Rhizophora mucronata_Transcriptome.</title>
        <authorList>
            <person name="Meera S.P."/>
            <person name="Sreeshan A."/>
            <person name="Augustine A."/>
        </authorList>
    </citation>
    <scope>NUCLEOTIDE SEQUENCE</scope>
    <source>
        <tissue evidence="2">Leaf</tissue>
    </source>
</reference>
<protein>
    <submittedName>
        <fullName evidence="2">Uncharacterized protein</fullName>
    </submittedName>
</protein>
<sequence length="51" mass="5741">MNFLSCSLRVASFVVFIHYCLWMPLRGISHASITNRCKTLVCEGVLSVYSS</sequence>
<evidence type="ECO:0000256" key="1">
    <source>
        <dbReference type="SAM" id="Phobius"/>
    </source>
</evidence>
<name>A0A2P2IZL9_RHIMU</name>
<accession>A0A2P2IZL9</accession>
<feature type="transmembrane region" description="Helical" evidence="1">
    <location>
        <begin position="6"/>
        <end position="25"/>
    </location>
</feature>
<keyword evidence="1" id="KW-0812">Transmembrane</keyword>
<evidence type="ECO:0000313" key="2">
    <source>
        <dbReference type="EMBL" id="MBW86665.1"/>
    </source>
</evidence>